<dbReference type="Proteomes" id="UP000295416">
    <property type="component" value="Unassembled WGS sequence"/>
</dbReference>
<dbReference type="HAMAP" id="MF_01805">
    <property type="entry name" value="ScpA"/>
    <property type="match status" value="1"/>
</dbReference>
<keyword evidence="3" id="KW-0131">Cell cycle</keyword>
<keyword evidence="6" id="KW-1185">Reference proteome</keyword>
<evidence type="ECO:0000256" key="1">
    <source>
        <dbReference type="ARBA" id="ARBA00022829"/>
    </source>
</evidence>
<dbReference type="InterPro" id="IPR023093">
    <property type="entry name" value="ScpA-like_C"/>
</dbReference>
<keyword evidence="3" id="KW-0132">Cell division</keyword>
<sequence>MEYKVKIDAFEGPLDLLLHLIKQLEIDLYDIPVAEITEQYLDFIHKMQVLELDVASEYLVMAATLIEMKSKMLLPKQEPLEEDLFDQNMALEEDPRDELMRRLIDYRQYKQAAQELKELEQEQIRLYTKSPSDLSCYERTEQALPAEGEVTVSDMISALQRLLKKKKINKPMNTKIERQSLPIGKRMIEIVDVLKAKRDLVSFDTLFPYPDRSHVVVTFLALLELMKKKQITCNQETNFTDISICLTKGAEPIEIDGNESSY</sequence>
<comment type="similarity">
    <text evidence="3">Belongs to the ScpA family.</text>
</comment>
<dbReference type="EMBL" id="SLXK01000002">
    <property type="protein sequence ID" value="TCP31697.1"/>
    <property type="molecule type" value="Genomic_DNA"/>
</dbReference>
<comment type="function">
    <text evidence="3">Participates in chromosomal partition during cell division. May act via the formation of a condensin-like complex containing Smc and ScpB that pull DNA away from mid-cell into both cell halves.</text>
</comment>
<keyword evidence="4" id="KW-0175">Coiled coil</keyword>
<dbReference type="OrthoDB" id="9811016at2"/>
<keyword evidence="1 3" id="KW-0159">Chromosome partition</keyword>
<dbReference type="GO" id="GO:0051301">
    <property type="term" value="P:cell division"/>
    <property type="evidence" value="ECO:0007669"/>
    <property type="project" value="UniProtKB-KW"/>
</dbReference>
<evidence type="ECO:0000256" key="4">
    <source>
        <dbReference type="SAM" id="Coils"/>
    </source>
</evidence>
<dbReference type="GO" id="GO:0006260">
    <property type="term" value="P:DNA replication"/>
    <property type="evidence" value="ECO:0007669"/>
    <property type="project" value="UniProtKB-UniRule"/>
</dbReference>
<comment type="subunit">
    <text evidence="3">Component of a cohesin-like complex composed of ScpA, ScpB and the Smc homodimer, in which ScpA and ScpB bind to the head domain of Smc. The presence of the three proteins is required for the association of the complex with DNA.</text>
</comment>
<dbReference type="Gene3D" id="6.10.250.2410">
    <property type="match status" value="1"/>
</dbReference>
<organism evidence="5 6">
    <name type="scientific">Scopulibacillus darangshiensis</name>
    <dbReference type="NCBI Taxonomy" id="442528"/>
    <lineage>
        <taxon>Bacteria</taxon>
        <taxon>Bacillati</taxon>
        <taxon>Bacillota</taxon>
        <taxon>Bacilli</taxon>
        <taxon>Bacillales</taxon>
        <taxon>Sporolactobacillaceae</taxon>
        <taxon>Scopulibacillus</taxon>
    </lineage>
</organism>
<dbReference type="RefSeq" id="WP_132743333.1">
    <property type="nucleotide sequence ID" value="NZ_SLXK01000002.1"/>
</dbReference>
<dbReference type="GO" id="GO:0007059">
    <property type="term" value="P:chromosome segregation"/>
    <property type="evidence" value="ECO:0007669"/>
    <property type="project" value="UniProtKB-UniRule"/>
</dbReference>
<dbReference type="Gene3D" id="1.10.10.580">
    <property type="entry name" value="Structural maintenance of chromosome 1. Chain E"/>
    <property type="match status" value="1"/>
</dbReference>
<evidence type="ECO:0000313" key="6">
    <source>
        <dbReference type="Proteomes" id="UP000295416"/>
    </source>
</evidence>
<dbReference type="Pfam" id="PF02616">
    <property type="entry name" value="SMC_ScpA"/>
    <property type="match status" value="1"/>
</dbReference>
<proteinExistence type="inferred from homology"/>
<dbReference type="InterPro" id="IPR003768">
    <property type="entry name" value="ScpA"/>
</dbReference>
<name>A0A4R2P9U1_9BACL</name>
<evidence type="ECO:0000256" key="3">
    <source>
        <dbReference type="HAMAP-Rule" id="MF_01805"/>
    </source>
</evidence>
<accession>A0A4R2P9U1</accession>
<keyword evidence="3" id="KW-0963">Cytoplasm</keyword>
<dbReference type="NCBIfam" id="NF000995">
    <property type="entry name" value="PRK00104.1-4"/>
    <property type="match status" value="1"/>
</dbReference>
<comment type="subcellular location">
    <subcellularLocation>
        <location evidence="3">Cytoplasm</location>
    </subcellularLocation>
    <text evidence="3">Associated with two foci at the outer edges of the nucleoid region in young cells, and at four foci within both cell halves in older cells.</text>
</comment>
<dbReference type="AlphaFoldDB" id="A0A4R2P9U1"/>
<reference evidence="5 6" key="1">
    <citation type="submission" date="2019-03" db="EMBL/GenBank/DDBJ databases">
        <title>Genomic Encyclopedia of Type Strains, Phase IV (KMG-IV): sequencing the most valuable type-strain genomes for metagenomic binning, comparative biology and taxonomic classification.</title>
        <authorList>
            <person name="Goeker M."/>
        </authorList>
    </citation>
    <scope>NUCLEOTIDE SEQUENCE [LARGE SCALE GENOMIC DNA]</scope>
    <source>
        <strain evidence="5 6">DSM 19377</strain>
    </source>
</reference>
<protein>
    <recommendedName>
        <fullName evidence="2 3">Segregation and condensation protein A</fullName>
    </recommendedName>
</protein>
<dbReference type="PANTHER" id="PTHR33969:SF2">
    <property type="entry name" value="SEGREGATION AND CONDENSATION PROTEIN A"/>
    <property type="match status" value="1"/>
</dbReference>
<evidence type="ECO:0000313" key="5">
    <source>
        <dbReference type="EMBL" id="TCP31697.1"/>
    </source>
</evidence>
<evidence type="ECO:0000256" key="2">
    <source>
        <dbReference type="ARBA" id="ARBA00044777"/>
    </source>
</evidence>
<comment type="caution">
    <text evidence="5">The sequence shown here is derived from an EMBL/GenBank/DDBJ whole genome shotgun (WGS) entry which is preliminary data.</text>
</comment>
<feature type="coiled-coil region" evidence="4">
    <location>
        <begin position="102"/>
        <end position="129"/>
    </location>
</feature>
<dbReference type="GO" id="GO:0005737">
    <property type="term" value="C:cytoplasm"/>
    <property type="evidence" value="ECO:0007669"/>
    <property type="project" value="UniProtKB-SubCell"/>
</dbReference>
<dbReference type="PANTHER" id="PTHR33969">
    <property type="entry name" value="SEGREGATION AND CONDENSATION PROTEIN A"/>
    <property type="match status" value="1"/>
</dbReference>
<gene>
    <name evidence="3" type="primary">scpA</name>
    <name evidence="5" type="ORF">EV207_102188</name>
</gene>